<keyword evidence="1" id="KW-0732">Signal</keyword>
<dbReference type="STRING" id="1122169.Lsha_1318"/>
<comment type="caution">
    <text evidence="5">The sequence shown here is derived from an EMBL/GenBank/DDBJ whole genome shotgun (WGS) entry which is preliminary data.</text>
</comment>
<dbReference type="Pfam" id="PF04355">
    <property type="entry name" value="BamE"/>
    <property type="match status" value="1"/>
</dbReference>
<evidence type="ECO:0000256" key="1">
    <source>
        <dbReference type="ARBA" id="ARBA00022729"/>
    </source>
</evidence>
<dbReference type="PANTHER" id="PTHR37482:SF1">
    <property type="entry name" value="OUTER MEMBRANE PROTEIN ASSEMBLY FACTOR BAME"/>
    <property type="match status" value="1"/>
</dbReference>
<sequence>MRIIILLVSIILPLTLTQCASYDFARRIRQQGNLLPQSKIERLKVGMSKSDAAILMGTSLISPTFNNDRWDYAYTWRRGMGSMEIRTVVLYFNNGRLARIEHKP</sequence>
<dbReference type="InterPro" id="IPR026592">
    <property type="entry name" value="BamE"/>
</dbReference>
<evidence type="ECO:0000313" key="6">
    <source>
        <dbReference type="Proteomes" id="UP000054600"/>
    </source>
</evidence>
<evidence type="ECO:0000313" key="5">
    <source>
        <dbReference type="EMBL" id="KTD61071.1"/>
    </source>
</evidence>
<dbReference type="Gene3D" id="3.30.1450.10">
    <property type="match status" value="1"/>
</dbReference>
<dbReference type="Proteomes" id="UP000054600">
    <property type="component" value="Unassembled WGS sequence"/>
</dbReference>
<evidence type="ECO:0000256" key="3">
    <source>
        <dbReference type="ARBA" id="ARBA00023237"/>
    </source>
</evidence>
<evidence type="ECO:0000256" key="2">
    <source>
        <dbReference type="ARBA" id="ARBA00023136"/>
    </source>
</evidence>
<accession>A0A0W0YWK2</accession>
<dbReference type="InterPro" id="IPR007450">
    <property type="entry name" value="BamE_dom"/>
</dbReference>
<feature type="domain" description="Outer membrane protein assembly factor BamE" evidence="4">
    <location>
        <begin position="32"/>
        <end position="101"/>
    </location>
</feature>
<dbReference type="EMBL" id="LNYW01000039">
    <property type="protein sequence ID" value="KTD61071.1"/>
    <property type="molecule type" value="Genomic_DNA"/>
</dbReference>
<evidence type="ECO:0000259" key="4">
    <source>
        <dbReference type="Pfam" id="PF04355"/>
    </source>
</evidence>
<dbReference type="AlphaFoldDB" id="A0A0W0YWK2"/>
<proteinExistence type="predicted"/>
<keyword evidence="2" id="KW-0472">Membrane</keyword>
<dbReference type="PANTHER" id="PTHR37482">
    <property type="entry name" value="OUTER MEMBRANE PROTEIN ASSEMBLY FACTOR BAME"/>
    <property type="match status" value="1"/>
</dbReference>
<keyword evidence="3" id="KW-0998">Cell outer membrane</keyword>
<dbReference type="GO" id="GO:0030674">
    <property type="term" value="F:protein-macromolecule adaptor activity"/>
    <property type="evidence" value="ECO:0007669"/>
    <property type="project" value="TreeGrafter"/>
</dbReference>
<dbReference type="GO" id="GO:1990063">
    <property type="term" value="C:Bam protein complex"/>
    <property type="evidence" value="ECO:0007669"/>
    <property type="project" value="TreeGrafter"/>
</dbReference>
<keyword evidence="6" id="KW-1185">Reference proteome</keyword>
<protein>
    <submittedName>
        <fullName evidence="5">TmRNA-binding small protein A</fullName>
    </submittedName>
</protein>
<dbReference type="PATRIC" id="fig|1122169.6.peg.1518"/>
<dbReference type="GO" id="GO:0043165">
    <property type="term" value="P:Gram-negative-bacterium-type cell outer membrane assembly"/>
    <property type="evidence" value="ECO:0007669"/>
    <property type="project" value="TreeGrafter"/>
</dbReference>
<gene>
    <name evidence="5" type="primary">smpA</name>
    <name evidence="5" type="ORF">Lsha_1318</name>
</gene>
<dbReference type="GO" id="GO:0051205">
    <property type="term" value="P:protein insertion into membrane"/>
    <property type="evidence" value="ECO:0007669"/>
    <property type="project" value="TreeGrafter"/>
</dbReference>
<organism evidence="5 6">
    <name type="scientific">Legionella shakespearei DSM 23087</name>
    <dbReference type="NCBI Taxonomy" id="1122169"/>
    <lineage>
        <taxon>Bacteria</taxon>
        <taxon>Pseudomonadati</taxon>
        <taxon>Pseudomonadota</taxon>
        <taxon>Gammaproteobacteria</taxon>
        <taxon>Legionellales</taxon>
        <taxon>Legionellaceae</taxon>
        <taxon>Legionella</taxon>
    </lineage>
</organism>
<name>A0A0W0YWK2_9GAMM</name>
<dbReference type="InterPro" id="IPR037873">
    <property type="entry name" value="BamE-like"/>
</dbReference>
<dbReference type="eggNOG" id="COG2913">
    <property type="taxonomic scope" value="Bacteria"/>
</dbReference>
<reference evidence="5 6" key="1">
    <citation type="submission" date="2015-11" db="EMBL/GenBank/DDBJ databases">
        <title>Genomic analysis of 38 Legionella species identifies large and diverse effector repertoires.</title>
        <authorList>
            <person name="Burstein D."/>
            <person name="Amaro F."/>
            <person name="Zusman T."/>
            <person name="Lifshitz Z."/>
            <person name="Cohen O."/>
            <person name="Gilbert J.A."/>
            <person name="Pupko T."/>
            <person name="Shuman H.A."/>
            <person name="Segal G."/>
        </authorList>
    </citation>
    <scope>NUCLEOTIDE SEQUENCE [LARGE SCALE GENOMIC DNA]</scope>
    <source>
        <strain evidence="5 6">ATCC 49655</strain>
    </source>
</reference>